<dbReference type="InterPro" id="IPR036390">
    <property type="entry name" value="WH_DNA-bd_sf"/>
</dbReference>
<protein>
    <recommendedName>
        <fullName evidence="1">Transcription regulator PadR N-terminal domain-containing protein</fullName>
    </recommendedName>
</protein>
<dbReference type="SUPFAM" id="SSF46785">
    <property type="entry name" value="Winged helix' DNA-binding domain"/>
    <property type="match status" value="1"/>
</dbReference>
<feature type="domain" description="Transcription regulator PadR N-terminal" evidence="1">
    <location>
        <begin position="37"/>
        <end position="107"/>
    </location>
</feature>
<sequence length="175" mass="20385">MENHDQFHDHEHHDPFHKNINEMINEMQKLGGLRIWIMHVLDENGPTNGAEIMVAVQAHTNLSPNGPYKNAGPLPGSIYPMLKKMVSEDLINKNSEGQYNLTEYGRKLNSKLMGRFHVDRQENNIRKVWSIENILTEIENDLSYLEDIKTEKLTTRKERIKNLAERINEINKSLE</sequence>
<evidence type="ECO:0000313" key="3">
    <source>
        <dbReference type="Proteomes" id="UP000217784"/>
    </source>
</evidence>
<organism evidence="2 3">
    <name type="scientific">Methanobacterium bryantii</name>
    <dbReference type="NCBI Taxonomy" id="2161"/>
    <lineage>
        <taxon>Archaea</taxon>
        <taxon>Methanobacteriati</taxon>
        <taxon>Methanobacteriota</taxon>
        <taxon>Methanomada group</taxon>
        <taxon>Methanobacteria</taxon>
        <taxon>Methanobacteriales</taxon>
        <taxon>Methanobacteriaceae</taxon>
        <taxon>Methanobacterium</taxon>
    </lineage>
</organism>
<reference evidence="2 3" key="1">
    <citation type="journal article" date="2017" name="BMC Genomics">
        <title>Genomic analysis of methanogenic archaea reveals a shift towards energy conservation.</title>
        <authorList>
            <person name="Gilmore S.P."/>
            <person name="Henske J.K."/>
            <person name="Sexton J.A."/>
            <person name="Solomon K.V."/>
            <person name="Seppala S."/>
            <person name="Yoo J.I."/>
            <person name="Huyett L.M."/>
            <person name="Pressman A."/>
            <person name="Cogan J.Z."/>
            <person name="Kivenson V."/>
            <person name="Peng X."/>
            <person name="Tan Y."/>
            <person name="Valentine D.L."/>
            <person name="O'Malley M.A."/>
        </authorList>
    </citation>
    <scope>NUCLEOTIDE SEQUENCE [LARGE SCALE GENOMIC DNA]</scope>
    <source>
        <strain evidence="2 3">M.o.H.</strain>
    </source>
</reference>
<dbReference type="EMBL" id="LMVM01000033">
    <property type="protein sequence ID" value="PAV04049.1"/>
    <property type="molecule type" value="Genomic_DNA"/>
</dbReference>
<dbReference type="Gene3D" id="1.10.10.10">
    <property type="entry name" value="Winged helix-like DNA-binding domain superfamily/Winged helix DNA-binding domain"/>
    <property type="match status" value="1"/>
</dbReference>
<keyword evidence="3" id="KW-1185">Reference proteome</keyword>
<comment type="caution">
    <text evidence="2">The sequence shown here is derived from an EMBL/GenBank/DDBJ whole genome shotgun (WGS) entry which is preliminary data.</text>
</comment>
<dbReference type="InterPro" id="IPR036388">
    <property type="entry name" value="WH-like_DNA-bd_sf"/>
</dbReference>
<gene>
    <name evidence="2" type="ORF">ASJ80_03275</name>
</gene>
<name>A0A2A2H3R3_METBR</name>
<proteinExistence type="predicted"/>
<dbReference type="AlphaFoldDB" id="A0A2A2H3R3"/>
<dbReference type="Pfam" id="PF03551">
    <property type="entry name" value="PadR"/>
    <property type="match status" value="1"/>
</dbReference>
<dbReference type="Proteomes" id="UP000217784">
    <property type="component" value="Unassembled WGS sequence"/>
</dbReference>
<dbReference type="InterPro" id="IPR005149">
    <property type="entry name" value="Tscrpt_reg_PadR_N"/>
</dbReference>
<dbReference type="RefSeq" id="WP_069583743.1">
    <property type="nucleotide sequence ID" value="NZ_LMVM01000033.1"/>
</dbReference>
<dbReference type="OrthoDB" id="56053at2157"/>
<evidence type="ECO:0000313" key="2">
    <source>
        <dbReference type="EMBL" id="PAV04049.1"/>
    </source>
</evidence>
<accession>A0A2A2H3R3</accession>
<evidence type="ECO:0000259" key="1">
    <source>
        <dbReference type="Pfam" id="PF03551"/>
    </source>
</evidence>